<comment type="catalytic activity">
    <reaction evidence="1">
        <text>ATP + protein L-histidine = ADP + protein N-phospho-L-histidine.</text>
        <dbReference type="EC" id="2.7.13.3"/>
    </reaction>
</comment>
<keyword evidence="4 8" id="KW-0418">Kinase</keyword>
<dbReference type="Gene3D" id="1.10.287.130">
    <property type="match status" value="1"/>
</dbReference>
<dbReference type="InterPro" id="IPR003594">
    <property type="entry name" value="HATPase_dom"/>
</dbReference>
<proteinExistence type="predicted"/>
<keyword evidence="6" id="KW-0472">Membrane</keyword>
<keyword evidence="4 8" id="KW-0808">Transferase</keyword>
<dbReference type="GO" id="GO:0000155">
    <property type="term" value="F:phosphorelay sensor kinase activity"/>
    <property type="evidence" value="ECO:0007669"/>
    <property type="project" value="InterPro"/>
</dbReference>
<evidence type="ECO:0000313" key="8">
    <source>
        <dbReference type="EMBL" id="BCK00048.1"/>
    </source>
</evidence>
<dbReference type="SUPFAM" id="SSF47384">
    <property type="entry name" value="Homodimeric domain of signal transducing histidine kinase"/>
    <property type="match status" value="1"/>
</dbReference>
<dbReference type="InterPro" id="IPR008358">
    <property type="entry name" value="Sig_transdc_His_kin/Pase_MprB"/>
</dbReference>
<dbReference type="EC" id="2.7.13.3" evidence="2"/>
<dbReference type="PRINTS" id="PR01780">
    <property type="entry name" value="LANTIREGPROT"/>
</dbReference>
<protein>
    <recommendedName>
        <fullName evidence="2">histidine kinase</fullName>
        <ecNumber evidence="2">2.7.13.3</ecNumber>
    </recommendedName>
</protein>
<evidence type="ECO:0000256" key="2">
    <source>
        <dbReference type="ARBA" id="ARBA00012438"/>
    </source>
</evidence>
<dbReference type="Gene3D" id="3.30.565.10">
    <property type="entry name" value="Histidine kinase-like ATPase, C-terminal domain"/>
    <property type="match status" value="1"/>
</dbReference>
<dbReference type="PANTHER" id="PTHR43547:SF2">
    <property type="entry name" value="HYBRID SIGNAL TRANSDUCTION HISTIDINE KINASE C"/>
    <property type="match status" value="1"/>
</dbReference>
<dbReference type="Pfam" id="PF00512">
    <property type="entry name" value="HisKA"/>
    <property type="match status" value="1"/>
</dbReference>
<reference evidence="8 9" key="2">
    <citation type="submission" date="2020-08" db="EMBL/GenBank/DDBJ databases">
        <authorList>
            <person name="Ueki A."/>
            <person name="Tonouchi A."/>
        </authorList>
    </citation>
    <scope>NUCLEOTIDE SEQUENCE [LARGE SCALE GENOMIC DNA]</scope>
    <source>
        <strain evidence="8 9">CTTW</strain>
    </source>
</reference>
<reference evidence="8 9" key="1">
    <citation type="submission" date="2020-08" db="EMBL/GenBank/DDBJ databases">
        <title>Draft genome sequencing of an Anaerocolumna strain isolated from anoxic soil subjected to BSD treatment.</title>
        <authorList>
            <person name="Uek A."/>
            <person name="Tonouchi A."/>
        </authorList>
    </citation>
    <scope>NUCLEOTIDE SEQUENCE [LARGE SCALE GENOMIC DNA]</scope>
    <source>
        <strain evidence="8 9">CTTW</strain>
    </source>
</reference>
<evidence type="ECO:0000256" key="1">
    <source>
        <dbReference type="ARBA" id="ARBA00000085"/>
    </source>
</evidence>
<name>A0A7I8DQV2_9FIRM</name>
<dbReference type="SUPFAM" id="SSF55874">
    <property type="entry name" value="ATPase domain of HSP90 chaperone/DNA topoisomerase II/histidine kinase"/>
    <property type="match status" value="1"/>
</dbReference>
<dbReference type="RefSeq" id="WP_185255757.1">
    <property type="nucleotide sequence ID" value="NZ_AP023368.1"/>
</dbReference>
<evidence type="ECO:0000259" key="7">
    <source>
        <dbReference type="PROSITE" id="PS50109"/>
    </source>
</evidence>
<organism evidence="8 9">
    <name type="scientific">Anaerocolumna chitinilytica</name>
    <dbReference type="NCBI Taxonomy" id="1727145"/>
    <lineage>
        <taxon>Bacteria</taxon>
        <taxon>Bacillati</taxon>
        <taxon>Bacillota</taxon>
        <taxon>Clostridia</taxon>
        <taxon>Lachnospirales</taxon>
        <taxon>Lachnospiraceae</taxon>
        <taxon>Anaerocolumna</taxon>
    </lineage>
</organism>
<dbReference type="Pfam" id="PF02518">
    <property type="entry name" value="HATPase_c"/>
    <property type="match status" value="1"/>
</dbReference>
<gene>
    <name evidence="8" type="ORF">bsdcttw_30880</name>
</gene>
<dbReference type="AlphaFoldDB" id="A0A7I8DQV2"/>
<dbReference type="SMART" id="SM00387">
    <property type="entry name" value="HATPase_c"/>
    <property type="match status" value="1"/>
</dbReference>
<feature type="domain" description="Histidine kinase" evidence="7">
    <location>
        <begin position="89"/>
        <end position="300"/>
    </location>
</feature>
<dbReference type="CDD" id="cd00082">
    <property type="entry name" value="HisKA"/>
    <property type="match status" value="1"/>
</dbReference>
<evidence type="ECO:0000313" key="9">
    <source>
        <dbReference type="Proteomes" id="UP000515703"/>
    </source>
</evidence>
<dbReference type="KEGG" id="acht:bsdcttw_30880"/>
<feature type="transmembrane region" description="Helical" evidence="6">
    <location>
        <begin position="6"/>
        <end position="23"/>
    </location>
</feature>
<dbReference type="CDD" id="cd00075">
    <property type="entry name" value="HATPase"/>
    <property type="match status" value="1"/>
</dbReference>
<evidence type="ECO:0000256" key="3">
    <source>
        <dbReference type="ARBA" id="ARBA00022553"/>
    </source>
</evidence>
<dbReference type="PANTHER" id="PTHR43547">
    <property type="entry name" value="TWO-COMPONENT HISTIDINE KINASE"/>
    <property type="match status" value="1"/>
</dbReference>
<dbReference type="SMART" id="SM00388">
    <property type="entry name" value="HisKA"/>
    <property type="match status" value="1"/>
</dbReference>
<sequence length="300" mass="34946">MFYIGIGLGVFGILSIISLLLLLKAIRDVFKQMDEIEEQPEENRELKNPVTSRSLEKLLVRINRIYQSRQQERILLLRREKGIRREIENVSHDLRTPLTSIIGYLDLIQDKDTGEEEKREYLEIIGKRARGLKNLIDNFYELSRLEGENYPVTLTTVPLQPLIKEIILSFYREFEERGIQVAVKLEEVERITVADRLQLSRIIINLIQNATKYSRSFFEIEQVSKDGLCSIYFRNDHKGMKEEEMQLIFNRFYTGDTVRSNRSSGLGLTIAKILAEKQKAQIHASLEGDVFVIELQLNIL</sequence>
<dbReference type="EMBL" id="AP023368">
    <property type="protein sequence ID" value="BCK00048.1"/>
    <property type="molecule type" value="Genomic_DNA"/>
</dbReference>
<evidence type="ECO:0000256" key="5">
    <source>
        <dbReference type="ARBA" id="ARBA00023012"/>
    </source>
</evidence>
<dbReference type="GO" id="GO:0016020">
    <property type="term" value="C:membrane"/>
    <property type="evidence" value="ECO:0007669"/>
    <property type="project" value="InterPro"/>
</dbReference>
<keyword evidence="3" id="KW-0597">Phosphoprotein</keyword>
<dbReference type="PROSITE" id="PS50109">
    <property type="entry name" value="HIS_KIN"/>
    <property type="match status" value="1"/>
</dbReference>
<evidence type="ECO:0000256" key="4">
    <source>
        <dbReference type="ARBA" id="ARBA00022777"/>
    </source>
</evidence>
<dbReference type="InterPro" id="IPR036097">
    <property type="entry name" value="HisK_dim/P_sf"/>
</dbReference>
<accession>A0A7I8DQV2</accession>
<dbReference type="InterPro" id="IPR036890">
    <property type="entry name" value="HATPase_C_sf"/>
</dbReference>
<dbReference type="InterPro" id="IPR003661">
    <property type="entry name" value="HisK_dim/P_dom"/>
</dbReference>
<keyword evidence="6" id="KW-1133">Transmembrane helix</keyword>
<keyword evidence="6" id="KW-0812">Transmembrane</keyword>
<keyword evidence="9" id="KW-1185">Reference proteome</keyword>
<keyword evidence="5" id="KW-0902">Two-component regulatory system</keyword>
<dbReference type="Proteomes" id="UP000515703">
    <property type="component" value="Chromosome"/>
</dbReference>
<evidence type="ECO:0000256" key="6">
    <source>
        <dbReference type="SAM" id="Phobius"/>
    </source>
</evidence>
<dbReference type="InterPro" id="IPR005467">
    <property type="entry name" value="His_kinase_dom"/>
</dbReference>